<keyword evidence="2" id="KW-1185">Reference proteome</keyword>
<protein>
    <submittedName>
        <fullName evidence="1">Uncharacterized protein</fullName>
    </submittedName>
</protein>
<sequence length="97" mass="11705">MGLRWELHLANQNVFNPVSESRRRPLLLHSGNIVRVEKCKKEVERSLIYTEPEYKLCVGERERSSDGICWIVYLRSDYLENWRMEFDPENFLKNFRA</sequence>
<reference evidence="1 2" key="1">
    <citation type="submission" date="2014-07" db="EMBL/GenBank/DDBJ databases">
        <title>Genomic and transcriptomic analysis on Apis cerana provide comprehensive insights into honey bee biology.</title>
        <authorList>
            <person name="Diao Q."/>
            <person name="Sun L."/>
            <person name="Zheng H."/>
            <person name="Zheng H."/>
            <person name="Xu S."/>
            <person name="Wang S."/>
            <person name="Zeng Z."/>
            <person name="Hu F."/>
            <person name="Su S."/>
            <person name="Wu J."/>
        </authorList>
    </citation>
    <scope>NUCLEOTIDE SEQUENCE [LARGE SCALE GENOMIC DNA]</scope>
    <source>
        <tissue evidence="1">Pupae without intestine</tissue>
    </source>
</reference>
<organism evidence="1 2">
    <name type="scientific">Apis cerana cerana</name>
    <name type="common">Oriental honeybee</name>
    <dbReference type="NCBI Taxonomy" id="94128"/>
    <lineage>
        <taxon>Eukaryota</taxon>
        <taxon>Metazoa</taxon>
        <taxon>Ecdysozoa</taxon>
        <taxon>Arthropoda</taxon>
        <taxon>Hexapoda</taxon>
        <taxon>Insecta</taxon>
        <taxon>Pterygota</taxon>
        <taxon>Neoptera</taxon>
        <taxon>Endopterygota</taxon>
        <taxon>Hymenoptera</taxon>
        <taxon>Apocrita</taxon>
        <taxon>Aculeata</taxon>
        <taxon>Apoidea</taxon>
        <taxon>Anthophila</taxon>
        <taxon>Apidae</taxon>
        <taxon>Apis</taxon>
    </lineage>
</organism>
<proteinExistence type="predicted"/>
<accession>A0A2A3E926</accession>
<evidence type="ECO:0000313" key="2">
    <source>
        <dbReference type="Proteomes" id="UP000242457"/>
    </source>
</evidence>
<gene>
    <name evidence="1" type="ORF">APICC_03793</name>
</gene>
<dbReference type="AlphaFoldDB" id="A0A2A3E926"/>
<dbReference type="Proteomes" id="UP000242457">
    <property type="component" value="Unassembled WGS sequence"/>
</dbReference>
<evidence type="ECO:0000313" key="1">
    <source>
        <dbReference type="EMBL" id="PBC28283.1"/>
    </source>
</evidence>
<name>A0A2A3E926_APICC</name>
<dbReference type="EMBL" id="KZ288318">
    <property type="protein sequence ID" value="PBC28283.1"/>
    <property type="molecule type" value="Genomic_DNA"/>
</dbReference>